<dbReference type="InterPro" id="IPR004089">
    <property type="entry name" value="MCPsignal_dom"/>
</dbReference>
<dbReference type="SMART" id="SM00065">
    <property type="entry name" value="GAF"/>
    <property type="match status" value="1"/>
</dbReference>
<dbReference type="RefSeq" id="WP_229638643.1">
    <property type="nucleotide sequence ID" value="NZ_JADWDC010000002.1"/>
</dbReference>
<dbReference type="SUPFAM" id="SSF55781">
    <property type="entry name" value="GAF domain-like"/>
    <property type="match status" value="1"/>
</dbReference>
<keyword evidence="7 9" id="KW-0807">Transducer</keyword>
<dbReference type="GO" id="GO:0005886">
    <property type="term" value="C:plasma membrane"/>
    <property type="evidence" value="ECO:0007669"/>
    <property type="project" value="UniProtKB-SubCell"/>
</dbReference>
<dbReference type="Gene3D" id="3.30.450.40">
    <property type="match status" value="2"/>
</dbReference>
<sequence>MTPPNSLSKVDPTLNQSKKLLTGSSNLPSKQKRDRQPTGLSLGVKVILTAIALGIIPVTVIGAISYKVTQSQITRQINQNQQSRTDHMAEMFEKYLNNRAKEAETLATSPIFTNPNVMSVVTVGQKKAALDVFQDKTGFYDSIVYLDLQGNPLFQSQSEPPSRQNQSQQKYFQNAIKNKITAIDELNISSDTGEPRIEFAVPVKNAWTDQVIGVLRFRIPSQKIMPLLEDYRSADEQIYLINTQSTFFASTFNNLENQPLTNYFPELQQAHITKQTAAELVNSPIDRDREQIINYAPIKIGTINPELNLGTAIAIDTDIAFAPLKSLKWIYLGGTIGTALLVGTIAGFLANRIIQPLVKLTSAVNELSQGKLDTRIKINRQDELALLGDRINNMAMQLEGAMQRQKTIARSSELMARISQARSSRELQLPFSLFLTEVRNFIKADRVIFYRFDEKWRGTVVAESVAQGLTRTLGVQFDDSCFAKEYVRKYQRGRIQAVSDIYQANLTDCHLKQLEPYGVKASLVLPVILEQPTTPDSERLIGLLIAHQCSSTRVWSQSNVDYFQQVAYQLAMVLRGYIVCKEENWQTASTQKDLSRVLTTMKDIARGDLRANLTSQSRPASDITQSFNLILNNLRESIAQIQTPSREISRELRENQQDLAQMKDRLKEQANQLALIFAFIEQISNSILEVSSQVGIASQTVDSVVTDLESEKVNFGHAIAFMSQLETNLRTNRDKVKNLSTASQKMTRVIGSIRKINLRASLLASKLSKRIPELDESAFGLKEEIKSIQQSITATKELENVLRGIDNEVREVLREYQKSENQIEQENYLVANGSKNLEQIVRVTKNAQQNLFSLVNMTKMQQQTFQKIDNLKGELNETSESITILSDRTIKSIEQTSITAKDLENVVNFFKLEQKTTTDYQLGNTN</sequence>
<feature type="domain" description="Phytochrome chromophore attachment site" evidence="13">
    <location>
        <begin position="426"/>
        <end position="569"/>
    </location>
</feature>
<accession>A0A964BMZ8</accession>
<keyword evidence="5 12" id="KW-1133">Transmembrane helix</keyword>
<reference evidence="16" key="1">
    <citation type="journal article" date="2021" name="Antonie Van Leeuwenhoek">
        <title>Draft genome and description of Waterburya agarophytonicola gen. nov. sp. nov. (Pleurocapsales, Cyanobacteria): a seaweed symbiont.</title>
        <authorList>
            <person name="Bonthond G."/>
            <person name="Shalygin S."/>
            <person name="Bayer T."/>
            <person name="Weinberger F."/>
        </authorList>
    </citation>
    <scope>NUCLEOTIDE SEQUENCE</scope>
    <source>
        <strain evidence="16">KI4</strain>
    </source>
</reference>
<keyword evidence="4 12" id="KW-0812">Transmembrane</keyword>
<comment type="subcellular location">
    <subcellularLocation>
        <location evidence="1">Cell membrane</location>
        <topology evidence="1">Multi-pass membrane protein</topology>
    </subcellularLocation>
</comment>
<keyword evidence="2" id="KW-1003">Cell membrane</keyword>
<evidence type="ECO:0000259" key="14">
    <source>
        <dbReference type="PROSITE" id="PS50111"/>
    </source>
</evidence>
<protein>
    <submittedName>
        <fullName evidence="16">HAMP domain-containing protein</fullName>
    </submittedName>
</protein>
<feature type="transmembrane region" description="Helical" evidence="12">
    <location>
        <begin position="329"/>
        <end position="350"/>
    </location>
</feature>
<feature type="domain" description="HAMP" evidence="15">
    <location>
        <begin position="588"/>
        <end position="639"/>
    </location>
</feature>
<dbReference type="PANTHER" id="PTHR32089:SF112">
    <property type="entry name" value="LYSOZYME-LIKE PROTEIN-RELATED"/>
    <property type="match status" value="1"/>
</dbReference>
<evidence type="ECO:0000256" key="2">
    <source>
        <dbReference type="ARBA" id="ARBA00022475"/>
    </source>
</evidence>
<evidence type="ECO:0000256" key="3">
    <source>
        <dbReference type="ARBA" id="ARBA00022500"/>
    </source>
</evidence>
<dbReference type="SUPFAM" id="SSF58104">
    <property type="entry name" value="Methyl-accepting chemotaxis protein (MCP) signaling domain"/>
    <property type="match status" value="1"/>
</dbReference>
<feature type="coiled-coil region" evidence="10">
    <location>
        <begin position="795"/>
        <end position="822"/>
    </location>
</feature>
<dbReference type="CDD" id="cd06225">
    <property type="entry name" value="HAMP"/>
    <property type="match status" value="1"/>
</dbReference>
<feature type="compositionally biased region" description="Polar residues" evidence="11">
    <location>
        <begin position="1"/>
        <end position="29"/>
    </location>
</feature>
<evidence type="ECO:0000259" key="15">
    <source>
        <dbReference type="PROSITE" id="PS50885"/>
    </source>
</evidence>
<evidence type="ECO:0000313" key="16">
    <source>
        <dbReference type="EMBL" id="MCC0175641.1"/>
    </source>
</evidence>
<dbReference type="Gene3D" id="3.30.450.20">
    <property type="entry name" value="PAS domain"/>
    <property type="match status" value="1"/>
</dbReference>
<dbReference type="Pfam" id="PF02743">
    <property type="entry name" value="dCache_1"/>
    <property type="match status" value="1"/>
</dbReference>
<feature type="domain" description="Methyl-accepting transducer" evidence="14">
    <location>
        <begin position="644"/>
        <end position="876"/>
    </location>
</feature>
<dbReference type="InterPro" id="IPR029016">
    <property type="entry name" value="GAF-like_dom_sf"/>
</dbReference>
<dbReference type="AlphaFoldDB" id="A0A964BMZ8"/>
<dbReference type="Pfam" id="PF00672">
    <property type="entry name" value="HAMP"/>
    <property type="match status" value="1"/>
</dbReference>
<keyword evidence="3" id="KW-0145">Chemotaxis</keyword>
<evidence type="ECO:0000256" key="12">
    <source>
        <dbReference type="SAM" id="Phobius"/>
    </source>
</evidence>
<evidence type="ECO:0000256" key="7">
    <source>
        <dbReference type="ARBA" id="ARBA00023224"/>
    </source>
</evidence>
<dbReference type="Gene3D" id="1.10.287.950">
    <property type="entry name" value="Methyl-accepting chemotaxis protein"/>
    <property type="match status" value="1"/>
</dbReference>
<dbReference type="SUPFAM" id="SSF103190">
    <property type="entry name" value="Sensory domain-like"/>
    <property type="match status" value="1"/>
</dbReference>
<evidence type="ECO:0000256" key="6">
    <source>
        <dbReference type="ARBA" id="ARBA00023136"/>
    </source>
</evidence>
<dbReference type="GO" id="GO:0007165">
    <property type="term" value="P:signal transduction"/>
    <property type="evidence" value="ECO:0007669"/>
    <property type="project" value="UniProtKB-KW"/>
</dbReference>
<feature type="coiled-coil region" evidence="10">
    <location>
        <begin position="645"/>
        <end position="672"/>
    </location>
</feature>
<dbReference type="InterPro" id="IPR016132">
    <property type="entry name" value="Phyto_chromo_attachment"/>
</dbReference>
<keyword evidence="10" id="KW-0175">Coiled coil</keyword>
<evidence type="ECO:0000313" key="17">
    <source>
        <dbReference type="Proteomes" id="UP000729733"/>
    </source>
</evidence>
<dbReference type="Proteomes" id="UP000729733">
    <property type="component" value="Unassembled WGS sequence"/>
</dbReference>
<evidence type="ECO:0000256" key="8">
    <source>
        <dbReference type="ARBA" id="ARBA00029447"/>
    </source>
</evidence>
<organism evidence="16 17">
    <name type="scientific">Waterburya agarophytonicola KI4</name>
    <dbReference type="NCBI Taxonomy" id="2874699"/>
    <lineage>
        <taxon>Bacteria</taxon>
        <taxon>Bacillati</taxon>
        <taxon>Cyanobacteriota</taxon>
        <taxon>Cyanophyceae</taxon>
        <taxon>Pleurocapsales</taxon>
        <taxon>Hyellaceae</taxon>
        <taxon>Waterburya</taxon>
        <taxon>Waterburya agarophytonicola</taxon>
    </lineage>
</organism>
<proteinExistence type="inferred from homology"/>
<dbReference type="PROSITE" id="PS50111">
    <property type="entry name" value="CHEMOTAXIS_TRANSDUC_2"/>
    <property type="match status" value="1"/>
</dbReference>
<comment type="similarity">
    <text evidence="8">Belongs to the methyl-accepting chemotaxis (MCP) protein family.</text>
</comment>
<feature type="region of interest" description="Disordered" evidence="11">
    <location>
        <begin position="1"/>
        <end position="36"/>
    </location>
</feature>
<dbReference type="PROSITE" id="PS50046">
    <property type="entry name" value="PHYTOCHROME_2"/>
    <property type="match status" value="1"/>
</dbReference>
<evidence type="ECO:0000256" key="5">
    <source>
        <dbReference type="ARBA" id="ARBA00022989"/>
    </source>
</evidence>
<evidence type="ECO:0000256" key="1">
    <source>
        <dbReference type="ARBA" id="ARBA00004651"/>
    </source>
</evidence>
<keyword evidence="6 12" id="KW-0472">Membrane</keyword>
<dbReference type="GO" id="GO:0006935">
    <property type="term" value="P:chemotaxis"/>
    <property type="evidence" value="ECO:0007669"/>
    <property type="project" value="UniProtKB-KW"/>
</dbReference>
<dbReference type="PANTHER" id="PTHR32089">
    <property type="entry name" value="METHYL-ACCEPTING CHEMOTAXIS PROTEIN MCPB"/>
    <property type="match status" value="1"/>
</dbReference>
<dbReference type="PROSITE" id="PS50885">
    <property type="entry name" value="HAMP"/>
    <property type="match status" value="2"/>
</dbReference>
<dbReference type="InterPro" id="IPR029151">
    <property type="entry name" value="Sensor-like_sf"/>
</dbReference>
<gene>
    <name evidence="16" type="ORF">I4641_01430</name>
</gene>
<dbReference type="SUPFAM" id="SSF158472">
    <property type="entry name" value="HAMP domain-like"/>
    <property type="match status" value="1"/>
</dbReference>
<dbReference type="InterPro" id="IPR003660">
    <property type="entry name" value="HAMP_dom"/>
</dbReference>
<evidence type="ECO:0000259" key="13">
    <source>
        <dbReference type="PROSITE" id="PS50046"/>
    </source>
</evidence>
<dbReference type="InterPro" id="IPR003018">
    <property type="entry name" value="GAF"/>
</dbReference>
<name>A0A964BMZ8_9CYAN</name>
<evidence type="ECO:0000256" key="9">
    <source>
        <dbReference type="PROSITE-ProRule" id="PRU00284"/>
    </source>
</evidence>
<keyword evidence="17" id="KW-1185">Reference proteome</keyword>
<feature type="transmembrane region" description="Helical" evidence="12">
    <location>
        <begin position="46"/>
        <end position="66"/>
    </location>
</feature>
<evidence type="ECO:0000256" key="10">
    <source>
        <dbReference type="SAM" id="Coils"/>
    </source>
</evidence>
<comment type="caution">
    <text evidence="16">The sequence shown here is derived from an EMBL/GenBank/DDBJ whole genome shotgun (WGS) entry which is preliminary data.</text>
</comment>
<evidence type="ECO:0000256" key="4">
    <source>
        <dbReference type="ARBA" id="ARBA00022692"/>
    </source>
</evidence>
<dbReference type="Pfam" id="PF01590">
    <property type="entry name" value="GAF"/>
    <property type="match status" value="1"/>
</dbReference>
<dbReference type="Gene3D" id="6.10.340.10">
    <property type="match status" value="1"/>
</dbReference>
<dbReference type="InterPro" id="IPR033479">
    <property type="entry name" value="dCache_1"/>
</dbReference>
<feature type="domain" description="HAMP" evidence="15">
    <location>
        <begin position="351"/>
        <end position="403"/>
    </location>
</feature>
<evidence type="ECO:0000256" key="11">
    <source>
        <dbReference type="SAM" id="MobiDB-lite"/>
    </source>
</evidence>
<dbReference type="EMBL" id="JADWDC010000002">
    <property type="protein sequence ID" value="MCC0175641.1"/>
    <property type="molecule type" value="Genomic_DNA"/>
</dbReference>
<dbReference type="SMART" id="SM00304">
    <property type="entry name" value="HAMP"/>
    <property type="match status" value="2"/>
</dbReference>